<evidence type="ECO:0000313" key="4">
    <source>
        <dbReference type="Proteomes" id="UP000193944"/>
    </source>
</evidence>
<dbReference type="EMBL" id="MCFG01000005">
    <property type="protein sequence ID" value="ORX87777.1"/>
    <property type="molecule type" value="Genomic_DNA"/>
</dbReference>
<protein>
    <submittedName>
        <fullName evidence="3">Glutathione S-transferase</fullName>
    </submittedName>
</protein>
<dbReference type="PROSITE" id="PS50404">
    <property type="entry name" value="GST_NTER"/>
    <property type="match status" value="1"/>
</dbReference>
<dbReference type="InterPro" id="IPR050213">
    <property type="entry name" value="GST_superfamily"/>
</dbReference>
<accession>A0A1Y1XPV8</accession>
<evidence type="ECO:0000313" key="3">
    <source>
        <dbReference type="EMBL" id="ORX87777.1"/>
    </source>
</evidence>
<dbReference type="AlphaFoldDB" id="A0A1Y1XPV8"/>
<dbReference type="Gene3D" id="1.20.1050.10">
    <property type="match status" value="1"/>
</dbReference>
<dbReference type="InterPro" id="IPR004045">
    <property type="entry name" value="Glutathione_S-Trfase_N"/>
</dbReference>
<dbReference type="Pfam" id="PF02798">
    <property type="entry name" value="GST_N"/>
    <property type="match status" value="1"/>
</dbReference>
<dbReference type="InterPro" id="IPR040079">
    <property type="entry name" value="Glutathione_S-Trfase"/>
</dbReference>
<dbReference type="STRING" id="1754192.A0A1Y1XPV8"/>
<dbReference type="InterPro" id="IPR004046">
    <property type="entry name" value="GST_C"/>
</dbReference>
<dbReference type="InterPro" id="IPR036249">
    <property type="entry name" value="Thioredoxin-like_sf"/>
</dbReference>
<dbReference type="PROSITE" id="PS50405">
    <property type="entry name" value="GST_CTER"/>
    <property type="match status" value="1"/>
</dbReference>
<dbReference type="GO" id="GO:0006749">
    <property type="term" value="P:glutathione metabolic process"/>
    <property type="evidence" value="ECO:0007669"/>
    <property type="project" value="TreeGrafter"/>
</dbReference>
<dbReference type="Gene3D" id="3.40.30.10">
    <property type="entry name" value="Glutaredoxin"/>
    <property type="match status" value="1"/>
</dbReference>
<dbReference type="OrthoDB" id="414243at2759"/>
<evidence type="ECO:0000259" key="1">
    <source>
        <dbReference type="PROSITE" id="PS50404"/>
    </source>
</evidence>
<feature type="domain" description="GST C-terminal" evidence="2">
    <location>
        <begin position="88"/>
        <end position="214"/>
    </location>
</feature>
<keyword evidence="3" id="KW-0808">Transferase</keyword>
<dbReference type="InterPro" id="IPR036282">
    <property type="entry name" value="Glutathione-S-Trfase_C_sf"/>
</dbReference>
<organism evidence="3 4">
    <name type="scientific">Anaeromyces robustus</name>
    <dbReference type="NCBI Taxonomy" id="1754192"/>
    <lineage>
        <taxon>Eukaryota</taxon>
        <taxon>Fungi</taxon>
        <taxon>Fungi incertae sedis</taxon>
        <taxon>Chytridiomycota</taxon>
        <taxon>Chytridiomycota incertae sedis</taxon>
        <taxon>Neocallimastigomycetes</taxon>
        <taxon>Neocallimastigales</taxon>
        <taxon>Neocallimastigaceae</taxon>
        <taxon>Anaeromyces</taxon>
    </lineage>
</organism>
<dbReference type="Pfam" id="PF14497">
    <property type="entry name" value="GST_C_3"/>
    <property type="match status" value="1"/>
</dbReference>
<dbReference type="InterPro" id="IPR010987">
    <property type="entry name" value="Glutathione-S-Trfase_C-like"/>
</dbReference>
<dbReference type="Proteomes" id="UP000193944">
    <property type="component" value="Unassembled WGS sequence"/>
</dbReference>
<dbReference type="SFLD" id="SFLDS00019">
    <property type="entry name" value="Glutathione_Transferase_(cytos"/>
    <property type="match status" value="1"/>
</dbReference>
<keyword evidence="4" id="KW-1185">Reference proteome</keyword>
<feature type="domain" description="GST N-terminal" evidence="1">
    <location>
        <begin position="5"/>
        <end position="86"/>
    </location>
</feature>
<proteinExistence type="predicted"/>
<dbReference type="PANTHER" id="PTHR11571">
    <property type="entry name" value="GLUTATHIONE S-TRANSFERASE"/>
    <property type="match status" value="1"/>
</dbReference>
<dbReference type="GO" id="GO:0004364">
    <property type="term" value="F:glutathione transferase activity"/>
    <property type="evidence" value="ECO:0007669"/>
    <property type="project" value="TreeGrafter"/>
</dbReference>
<dbReference type="CDD" id="cd03039">
    <property type="entry name" value="GST_N_Sigma_like"/>
    <property type="match status" value="1"/>
</dbReference>
<name>A0A1Y1XPV8_9FUNG</name>
<reference evidence="3 4" key="1">
    <citation type="submission" date="2016-08" db="EMBL/GenBank/DDBJ databases">
        <title>A Parts List for Fungal Cellulosomes Revealed by Comparative Genomics.</title>
        <authorList>
            <consortium name="DOE Joint Genome Institute"/>
            <person name="Haitjema C.H."/>
            <person name="Gilmore S.P."/>
            <person name="Henske J.K."/>
            <person name="Solomon K.V."/>
            <person name="De Groot R."/>
            <person name="Kuo A."/>
            <person name="Mondo S.J."/>
            <person name="Salamov A.A."/>
            <person name="Labutti K."/>
            <person name="Zhao Z."/>
            <person name="Chiniquy J."/>
            <person name="Barry K."/>
            <person name="Brewer H.M."/>
            <person name="Purvine S.O."/>
            <person name="Wright A.T."/>
            <person name="Boxma B."/>
            <person name="Van Alen T."/>
            <person name="Hackstein J.H."/>
            <person name="Baker S.E."/>
            <person name="Grigoriev I.V."/>
            <person name="O'Malley M.A."/>
        </authorList>
    </citation>
    <scope>NUCLEOTIDE SEQUENCE [LARGE SCALE GENOMIC DNA]</scope>
    <source>
        <strain evidence="3 4">S4</strain>
    </source>
</reference>
<sequence length="223" mass="26615">MADDCTYDIYFYKFRGRAEPIRLLLEYVGAKYRNLHPIDWPSDFKSRIPFGSLPVIVEKDKKGNEFRLVNPQSIIRYIANKYNLAGSNLHETALMDTVSYSYIEAYEQFVKAWSQPNPMKKELLEKYYTNELAQFVQYHEGFLRDNKCKNFYFGDKMSYVDILCFHFMDRLLEVRRDVFVPAKCPHLWNIYENVRKNPKIQDYLLSPRRLPLSLNDRQTGRTC</sequence>
<comment type="caution">
    <text evidence="3">The sequence shown here is derived from an EMBL/GenBank/DDBJ whole genome shotgun (WGS) entry which is preliminary data.</text>
</comment>
<reference evidence="3 4" key="2">
    <citation type="submission" date="2016-08" db="EMBL/GenBank/DDBJ databases">
        <title>Pervasive Adenine N6-methylation of Active Genes in Fungi.</title>
        <authorList>
            <consortium name="DOE Joint Genome Institute"/>
            <person name="Mondo S.J."/>
            <person name="Dannebaum R.O."/>
            <person name="Kuo R.C."/>
            <person name="Labutti K."/>
            <person name="Haridas S."/>
            <person name="Kuo A."/>
            <person name="Salamov A."/>
            <person name="Ahrendt S.R."/>
            <person name="Lipzen A."/>
            <person name="Sullivan W."/>
            <person name="Andreopoulos W.B."/>
            <person name="Clum A."/>
            <person name="Lindquist E."/>
            <person name="Daum C."/>
            <person name="Ramamoorthy G.K."/>
            <person name="Gryganskyi A."/>
            <person name="Culley D."/>
            <person name="Magnuson J.K."/>
            <person name="James T.Y."/>
            <person name="O'Malley M.A."/>
            <person name="Stajich J.E."/>
            <person name="Spatafora J.W."/>
            <person name="Visel A."/>
            <person name="Grigoriev I.V."/>
        </authorList>
    </citation>
    <scope>NUCLEOTIDE SEQUENCE [LARGE SCALE GENOMIC DNA]</scope>
    <source>
        <strain evidence="3 4">S4</strain>
    </source>
</reference>
<dbReference type="SUPFAM" id="SSF52833">
    <property type="entry name" value="Thioredoxin-like"/>
    <property type="match status" value="1"/>
</dbReference>
<gene>
    <name evidence="3" type="ORF">BCR32DRAFT_289085</name>
</gene>
<dbReference type="SUPFAM" id="SSF47616">
    <property type="entry name" value="GST C-terminal domain-like"/>
    <property type="match status" value="1"/>
</dbReference>
<evidence type="ECO:0000259" key="2">
    <source>
        <dbReference type="PROSITE" id="PS50405"/>
    </source>
</evidence>